<gene>
    <name evidence="1" type="ORF">AXG55_04035</name>
</gene>
<dbReference type="SUPFAM" id="SSF54427">
    <property type="entry name" value="NTF2-like"/>
    <property type="match status" value="1"/>
</dbReference>
<dbReference type="EMBL" id="CP017834">
    <property type="protein sequence ID" value="APJ03119.1"/>
    <property type="molecule type" value="Genomic_DNA"/>
</dbReference>
<evidence type="ECO:0008006" key="3">
    <source>
        <dbReference type="Google" id="ProtNLM"/>
    </source>
</evidence>
<protein>
    <recommendedName>
        <fullName evidence="3">SnoaL-like domain-containing protein</fullName>
    </recommendedName>
</protein>
<dbReference type="InterPro" id="IPR032710">
    <property type="entry name" value="NTF2-like_dom_sf"/>
</dbReference>
<sequence>MENKKKILMNLYTTIFAEGKSDEISKYYHPDVKGYFNSRELTLTDLITGVATVTKLYTSIETKIEDMIITENKTATRLCRTMVRIQDNKKISMNLIIIKHFHEGKINHVWTICDNNDVTAIWND</sequence>
<name>A0A1L4CYT8_9BACT</name>
<keyword evidence="2" id="KW-1185">Reference proteome</keyword>
<evidence type="ECO:0000313" key="2">
    <source>
        <dbReference type="Proteomes" id="UP000184731"/>
    </source>
</evidence>
<proteinExistence type="predicted"/>
<dbReference type="InterPro" id="IPR009959">
    <property type="entry name" value="Cyclase_SnoaL-like"/>
</dbReference>
<organism evidence="1 2">
    <name type="scientific">Silvanigrella aquatica</name>
    <dbReference type="NCBI Taxonomy" id="1915309"/>
    <lineage>
        <taxon>Bacteria</taxon>
        <taxon>Pseudomonadati</taxon>
        <taxon>Bdellovibrionota</taxon>
        <taxon>Oligoflexia</taxon>
        <taxon>Silvanigrellales</taxon>
        <taxon>Silvanigrellaceae</taxon>
        <taxon>Silvanigrella</taxon>
    </lineage>
</organism>
<dbReference type="RefSeq" id="WP_148696840.1">
    <property type="nucleotide sequence ID" value="NZ_CP017834.1"/>
</dbReference>
<dbReference type="AlphaFoldDB" id="A0A1L4CYT8"/>
<dbReference type="GO" id="GO:0030638">
    <property type="term" value="P:polyketide metabolic process"/>
    <property type="evidence" value="ECO:0007669"/>
    <property type="project" value="InterPro"/>
</dbReference>
<dbReference type="Proteomes" id="UP000184731">
    <property type="component" value="Chromosome"/>
</dbReference>
<dbReference type="Gene3D" id="3.10.450.50">
    <property type="match status" value="1"/>
</dbReference>
<dbReference type="KEGG" id="saqi:AXG55_04035"/>
<evidence type="ECO:0000313" key="1">
    <source>
        <dbReference type="EMBL" id="APJ03119.1"/>
    </source>
</evidence>
<reference evidence="1 2" key="1">
    <citation type="submission" date="2016-10" db="EMBL/GenBank/DDBJ databases">
        <title>Silvanigrella aquatica sp. nov., isolated from a freshwater lake located in the Black Forest, Germany, description of Silvanigrellaceae fam. nov., Silvanigrellales ord. nov., reclassification of the order Bdellovibrionales in the class Oligoflexia, reclassification of the families Bacteriovoracaceae and Halobacteriovoraceae in the new order Bacteriovoracales ord. nov., and reclassification of the family Pseudobacteriovoracaceae in the order Oligoflexiales.</title>
        <authorList>
            <person name="Hahn M.W."/>
            <person name="Schmidt J."/>
            <person name="Koll U."/>
            <person name="Rohde M."/>
            <person name="Verbag S."/>
            <person name="Pitt A."/>
            <person name="Nakai R."/>
            <person name="Naganuma T."/>
            <person name="Lang E."/>
        </authorList>
    </citation>
    <scope>NUCLEOTIDE SEQUENCE [LARGE SCALE GENOMIC DNA]</scope>
    <source>
        <strain evidence="1 2">MWH-Nonnen-W8red</strain>
    </source>
</reference>
<accession>A0A1L4CYT8</accession>
<dbReference type="Pfam" id="PF07366">
    <property type="entry name" value="SnoaL"/>
    <property type="match status" value="1"/>
</dbReference>